<evidence type="ECO:0000313" key="2">
    <source>
        <dbReference type="EMBL" id="RJF86497.1"/>
    </source>
</evidence>
<dbReference type="EMBL" id="QYUK01000011">
    <property type="protein sequence ID" value="RJF86497.1"/>
    <property type="molecule type" value="Genomic_DNA"/>
</dbReference>
<accession>A0A418W909</accession>
<feature type="signal peptide" evidence="1">
    <location>
        <begin position="1"/>
        <end position="27"/>
    </location>
</feature>
<dbReference type="Pfam" id="PF06980">
    <property type="entry name" value="DUF1302"/>
    <property type="match status" value="1"/>
</dbReference>
<name>A0A418W909_9PROT</name>
<organism evidence="2 3">
    <name type="scientific">Oleomonas cavernae</name>
    <dbReference type="NCBI Taxonomy" id="2320859"/>
    <lineage>
        <taxon>Bacteria</taxon>
        <taxon>Pseudomonadati</taxon>
        <taxon>Pseudomonadota</taxon>
        <taxon>Alphaproteobacteria</taxon>
        <taxon>Acetobacterales</taxon>
        <taxon>Acetobacteraceae</taxon>
        <taxon>Oleomonas</taxon>
    </lineage>
</organism>
<dbReference type="InterPro" id="IPR010727">
    <property type="entry name" value="DUF1302"/>
</dbReference>
<proteinExistence type="predicted"/>
<dbReference type="OrthoDB" id="177054at2"/>
<keyword evidence="1" id="KW-0732">Signal</keyword>
<protein>
    <submittedName>
        <fullName evidence="2">DUF1302 domain-containing protein</fullName>
    </submittedName>
</protein>
<feature type="chain" id="PRO_5019228439" evidence="1">
    <location>
        <begin position="28"/>
        <end position="590"/>
    </location>
</feature>
<sequence>MGKGKGQVVALAALTTAAFGICAPARAAEFRVGDADITFSNVVSAGMLIRAEKPDPEFAAPGNLLGGYASSNAFDDGSLNFAKGDVVSSTVKLFSELKVDFGDFGAVISGKAWYDYELAQGTQDHGSITSGYGSPRQLDDSDFANLARFQGVALLDAYVRGSVDIGDLPLELRLGRQVVSWGESTFIGGGINVINPIDVNAFRRPGAELKEGLLPVGMAYGNLGLTPALSLEALYQFEWLPTEIDGCGTFFSTVDAVARGCNTFTLGTSADATAVAAGIVTQRASDLKPEDGGQYGFALRYFWQDLDVELGAYFFNYHSRTPFIGAYKTTTANGSFPFIPGDPRGGNPRYVIEYPEDIQLYGASFATVIAGLSVSGELSYRPEQPVQFNASDILAAAVSGGVAVDTPLSGPWSRLGPGELLHGYAELRQTRAQVTAFKTLPPVLGAAGITVIGEAGVEFLGNMPDDIRFGRSSVFGIAAHGGVCRESTAKKCENDGYVTNFSWGYRARAVFDYPDIYAGINAKPFLSWSHDVSGYSADGTFIEGRVGLGVGLDLDYQGYSVGASYTTFSGGEYNYGQDRDFFALNATARF</sequence>
<comment type="caution">
    <text evidence="2">The sequence shown here is derived from an EMBL/GenBank/DDBJ whole genome shotgun (WGS) entry which is preliminary data.</text>
</comment>
<evidence type="ECO:0000256" key="1">
    <source>
        <dbReference type="SAM" id="SignalP"/>
    </source>
</evidence>
<keyword evidence="3" id="KW-1185">Reference proteome</keyword>
<dbReference type="RefSeq" id="WP_119777133.1">
    <property type="nucleotide sequence ID" value="NZ_QYUK01000011.1"/>
</dbReference>
<evidence type="ECO:0000313" key="3">
    <source>
        <dbReference type="Proteomes" id="UP000284605"/>
    </source>
</evidence>
<dbReference type="AlphaFoldDB" id="A0A418W909"/>
<reference evidence="2 3" key="1">
    <citation type="submission" date="2018-09" db="EMBL/GenBank/DDBJ databases">
        <authorList>
            <person name="Zhu H."/>
        </authorList>
    </citation>
    <scope>NUCLEOTIDE SEQUENCE [LARGE SCALE GENOMIC DNA]</scope>
    <source>
        <strain evidence="2 3">K1W22B-8</strain>
    </source>
</reference>
<gene>
    <name evidence="2" type="ORF">D3874_05210</name>
</gene>
<dbReference type="Proteomes" id="UP000284605">
    <property type="component" value="Unassembled WGS sequence"/>
</dbReference>